<evidence type="ECO:0000313" key="10">
    <source>
        <dbReference type="EMBL" id="ACB85679.1"/>
    </source>
</evidence>
<evidence type="ECO:0000256" key="4">
    <source>
        <dbReference type="ARBA" id="ARBA00022729"/>
    </source>
</evidence>
<dbReference type="GO" id="GO:0006508">
    <property type="term" value="P:proteolysis"/>
    <property type="evidence" value="ECO:0007669"/>
    <property type="project" value="UniProtKB-KW"/>
</dbReference>
<dbReference type="GO" id="GO:0008270">
    <property type="term" value="F:zinc ion binding"/>
    <property type="evidence" value="ECO:0007669"/>
    <property type="project" value="InterPro"/>
</dbReference>
<evidence type="ECO:0000256" key="3">
    <source>
        <dbReference type="ARBA" id="ARBA00022723"/>
    </source>
</evidence>
<keyword evidence="1" id="KW-0031">Aminopeptidase</keyword>
<dbReference type="STRING" id="457570.Nther_2112"/>
<keyword evidence="11" id="KW-1185">Reference proteome</keyword>
<name>B2A7H0_NATTJ</name>
<protein>
    <submittedName>
        <fullName evidence="10">Peptidase M28</fullName>
    </submittedName>
</protein>
<gene>
    <name evidence="10" type="ordered locus">Nther_2112</name>
</gene>
<reference evidence="10 11" key="2">
    <citation type="journal article" date="2011" name="J. Bacteriol.">
        <title>Complete genome sequence of the anaerobic, halophilic alkalithermophile Natranaerobius thermophilus JW/NM-WN-LF.</title>
        <authorList>
            <person name="Zhao B."/>
            <person name="Mesbah N.M."/>
            <person name="Dalin E."/>
            <person name="Goodwin L."/>
            <person name="Nolan M."/>
            <person name="Pitluck S."/>
            <person name="Chertkov O."/>
            <person name="Brettin T.S."/>
            <person name="Han J."/>
            <person name="Larimer F.W."/>
            <person name="Land M.L."/>
            <person name="Hauser L."/>
            <person name="Kyrpides N."/>
            <person name="Wiegel J."/>
        </authorList>
    </citation>
    <scope>NUCLEOTIDE SEQUENCE [LARGE SCALE GENOMIC DNA]</scope>
    <source>
        <strain evidence="11">ATCC BAA-1301 / DSM 18059 / JW/NM-WN-LF</strain>
    </source>
</reference>
<dbReference type="InParanoid" id="B2A7H0"/>
<dbReference type="HOGENOM" id="CLU_003427_1_0_9"/>
<dbReference type="RefSeq" id="WP_012448535.1">
    <property type="nucleotide sequence ID" value="NC_010718.1"/>
</dbReference>
<reference evidence="10 11" key="1">
    <citation type="submission" date="2008-04" db="EMBL/GenBank/DDBJ databases">
        <title>Complete sequence of chromosome of Natranaerobius thermophilus JW/NM-WN-LF.</title>
        <authorList>
            <consortium name="US DOE Joint Genome Institute"/>
            <person name="Copeland A."/>
            <person name="Lucas S."/>
            <person name="Lapidus A."/>
            <person name="Glavina del Rio T."/>
            <person name="Dalin E."/>
            <person name="Tice H."/>
            <person name="Bruce D."/>
            <person name="Goodwin L."/>
            <person name="Pitluck S."/>
            <person name="Chertkov O."/>
            <person name="Brettin T."/>
            <person name="Detter J.C."/>
            <person name="Han C."/>
            <person name="Kuske C.R."/>
            <person name="Schmutz J."/>
            <person name="Larimer F."/>
            <person name="Land M."/>
            <person name="Hauser L."/>
            <person name="Kyrpides N."/>
            <person name="Lykidis A."/>
            <person name="Mesbah N.M."/>
            <person name="Wiegel J."/>
        </authorList>
    </citation>
    <scope>NUCLEOTIDE SEQUENCE [LARGE SCALE GENOMIC DNA]</scope>
    <source>
        <strain evidence="11">ATCC BAA-1301 / DSM 18059 / JW/NM-WN-LF</strain>
    </source>
</reference>
<feature type="signal peptide" evidence="8">
    <location>
        <begin position="1"/>
        <end position="24"/>
    </location>
</feature>
<evidence type="ECO:0000259" key="9">
    <source>
        <dbReference type="PROSITE" id="PS52035"/>
    </source>
</evidence>
<dbReference type="InterPro" id="IPR000834">
    <property type="entry name" value="Peptidase_M14"/>
</dbReference>
<dbReference type="GO" id="GO:0004177">
    <property type="term" value="F:aminopeptidase activity"/>
    <property type="evidence" value="ECO:0007669"/>
    <property type="project" value="UniProtKB-KW"/>
</dbReference>
<keyword evidence="3" id="KW-0479">Metal-binding</keyword>
<dbReference type="Pfam" id="PF04389">
    <property type="entry name" value="Peptidase_M28"/>
    <property type="match status" value="1"/>
</dbReference>
<keyword evidence="2" id="KW-0645">Protease</keyword>
<feature type="active site" description="Proton donor/acceptor" evidence="7">
    <location>
        <position position="749"/>
    </location>
</feature>
<evidence type="ECO:0000256" key="1">
    <source>
        <dbReference type="ARBA" id="ARBA00022438"/>
    </source>
</evidence>
<proteinExistence type="inferred from homology"/>
<dbReference type="KEGG" id="nth:Nther_2112"/>
<organism evidence="10 11">
    <name type="scientific">Natranaerobius thermophilus (strain ATCC BAA-1301 / DSM 18059 / JW/NM-WN-LF)</name>
    <dbReference type="NCBI Taxonomy" id="457570"/>
    <lineage>
        <taxon>Bacteria</taxon>
        <taxon>Bacillati</taxon>
        <taxon>Bacillota</taxon>
        <taxon>Clostridia</taxon>
        <taxon>Natranaerobiales</taxon>
        <taxon>Natranaerobiaceae</taxon>
        <taxon>Natranaerobius</taxon>
    </lineage>
</organism>
<dbReference type="Proteomes" id="UP000001683">
    <property type="component" value="Chromosome"/>
</dbReference>
<evidence type="ECO:0000256" key="6">
    <source>
        <dbReference type="ARBA" id="ARBA00022833"/>
    </source>
</evidence>
<feature type="chain" id="PRO_5002773128" evidence="8">
    <location>
        <begin position="25"/>
        <end position="1247"/>
    </location>
</feature>
<evidence type="ECO:0000256" key="7">
    <source>
        <dbReference type="PROSITE-ProRule" id="PRU01379"/>
    </source>
</evidence>
<dbReference type="SUPFAM" id="SSF53187">
    <property type="entry name" value="Zn-dependent exopeptidases"/>
    <property type="match status" value="2"/>
</dbReference>
<dbReference type="EMBL" id="CP001034">
    <property type="protein sequence ID" value="ACB85679.1"/>
    <property type="molecule type" value="Genomic_DNA"/>
</dbReference>
<feature type="domain" description="Peptidase M14" evidence="9">
    <location>
        <begin position="454"/>
        <end position="772"/>
    </location>
</feature>
<keyword evidence="6" id="KW-0862">Zinc</keyword>
<dbReference type="Gene3D" id="3.40.630.10">
    <property type="entry name" value="Zn peptidases"/>
    <property type="match status" value="2"/>
</dbReference>
<evidence type="ECO:0000256" key="2">
    <source>
        <dbReference type="ARBA" id="ARBA00022670"/>
    </source>
</evidence>
<dbReference type="InterPro" id="IPR007484">
    <property type="entry name" value="Peptidase_M28"/>
</dbReference>
<comment type="similarity">
    <text evidence="7">Belongs to the peptidase M14 family.</text>
</comment>
<evidence type="ECO:0000256" key="5">
    <source>
        <dbReference type="ARBA" id="ARBA00022801"/>
    </source>
</evidence>
<dbReference type="eggNOG" id="COG2866">
    <property type="taxonomic scope" value="Bacteria"/>
</dbReference>
<evidence type="ECO:0000313" key="11">
    <source>
        <dbReference type="Proteomes" id="UP000001683"/>
    </source>
</evidence>
<dbReference type="InterPro" id="IPR045175">
    <property type="entry name" value="M28_fam"/>
</dbReference>
<keyword evidence="5" id="KW-0378">Hydrolase</keyword>
<dbReference type="GO" id="GO:0004181">
    <property type="term" value="F:metallocarboxypeptidase activity"/>
    <property type="evidence" value="ECO:0007669"/>
    <property type="project" value="InterPro"/>
</dbReference>
<evidence type="ECO:0000256" key="8">
    <source>
        <dbReference type="SAM" id="SignalP"/>
    </source>
</evidence>
<dbReference type="eggNOG" id="COG2234">
    <property type="taxonomic scope" value="Bacteria"/>
</dbReference>
<dbReference type="AlphaFoldDB" id="B2A7H0"/>
<dbReference type="PANTHER" id="PTHR12147:SF56">
    <property type="entry name" value="AMINOPEPTIDASE YDR415C-RELATED"/>
    <property type="match status" value="1"/>
</dbReference>
<dbReference type="PROSITE" id="PS52035">
    <property type="entry name" value="PEPTIDASE_M14"/>
    <property type="match status" value="1"/>
</dbReference>
<sequence length="1247" mass="142931">MNYGKITAIIGLACIILLSSPAVAIEDSNEYGERAYEHILELSEEIGQRPAGSDEELEAAEYVKEEFEEYGYSTEFQEFTFYYEETEENIDSKNVIATREGSTDKQVVMGAHIDTVDYSETLGADDNASGVGIMLEVAERFADIDTEHTLVFIAFGAEEVGLQGSNYYVNQMTDEEIENTKAMINLDSLIAGDKMYVYDAMSDTEMDGDLVQDNWILDDILKLADNLDLDLNTSPGEHEHYPRGTTGPWSDHASFAYEDIPFLNFEATNWEIGDGDGYTQTEKHGAIWHTDEDRLEVLEEDFPGRVEERLETFGEIVFQTLNKLTAPEPEDTLEASMTEAREFELNFEFEEEVDRDNLKWTLGATIFNEWKAFDEETEEYDGDPFIRFAEGPYIHDNEVTATIAVDKPYGTDDLAPRVIRHRIQELKGYHDLMITDKESGERVNYELKLYPYDSYHTWDEITPAIEEILDEAKDDRYYDYEMVGESVQGHDIPLIVVSDSQDSVDKYEEEILPLMEEDPGKLQDKIEDGEIEDYRYPIYITNIHPDETPGIDAQIEILEALLQDDELEFNTTDWVADMDADEAEEWTETIDVDDLLEELIIIVHPTINPDGREVMTRENIHGFDLNRDNAFQTQQEHKEQKDLISYWKPAVFLDLHGFVRGAFGGGLIEPCTPPHDFNYEYDLYMNYALDHAQAMRNAAFTSTDNEDYKGPDNRASIPRTDYGTGWDDGTAAYTPMHAMHFGALGHTIEMPGLNQDSHEWTKYVVKASFDFIKDNKESVFDNQLEYLRRGVEGEDAEEKVDEYFVDPDLESIGRPRAEGESFFPEYWVMPVGEDQRNEYEVYRTVEYMLRNGVIIEQLTEDVEVNEEIYPEGSYVIPMEQAHRGFANTIMWDGPDFSEWDAMYAEVVNALPRTRGFDADEIQEEDVFDESVTEVDRDELPEPDQYIAQADEYVIENSTNETTRAVNDLLGKGYEVKIIAEEQDEFGQGDFVVDGHKLEEVAEDYHLEVEEYDGDAEVIVLDELPKVAAFGYQSKFVMGEKLGFELVHEYDFYNRWSDLDQEEVRDKLDEANIIVDDEGHADWDIVEEYIEDGMPYIASTGYAVDSVVESELELFEGIQSETTDFTHEGLLRADLNNDNFVMAPYPGKDYLYSNSGTWFTDVPESATVLAEIQEEDFYVSGWWPAEEDEDGELIHQGYQDAEGQIMAIKNELDGQQYYLFANCTINRAHPSNQFPMVSNSIYQALGTE</sequence>
<keyword evidence="4 8" id="KW-0732">Signal</keyword>
<dbReference type="OrthoDB" id="9758209at2"/>
<accession>B2A7H0</accession>
<dbReference type="PANTHER" id="PTHR12147">
    <property type="entry name" value="METALLOPEPTIDASE M28 FAMILY MEMBER"/>
    <property type="match status" value="1"/>
</dbReference>
<dbReference type="Pfam" id="PF00246">
    <property type="entry name" value="Peptidase_M14"/>
    <property type="match status" value="1"/>
</dbReference>
<dbReference type="MEROPS" id="M14.A33"/>